<evidence type="ECO:0000313" key="2">
    <source>
        <dbReference type="EMBL" id="CEK56396.1"/>
    </source>
</evidence>
<name>A0A0B6YKT5_9EUPU</name>
<feature type="region of interest" description="Disordered" evidence="1">
    <location>
        <begin position="32"/>
        <end position="81"/>
    </location>
</feature>
<sequence length="81" mass="8631">ESPEAEVDIIDNDVSADSNILVDFSSEQCQESAVGDSFLMPRSDSPEDATAKGKMTLKSTNNLSMKSAESLLSGTSEETQN</sequence>
<feature type="non-terminal residue" evidence="2">
    <location>
        <position position="81"/>
    </location>
</feature>
<proteinExistence type="predicted"/>
<evidence type="ECO:0000256" key="1">
    <source>
        <dbReference type="SAM" id="MobiDB-lite"/>
    </source>
</evidence>
<feature type="non-terminal residue" evidence="2">
    <location>
        <position position="1"/>
    </location>
</feature>
<dbReference type="AlphaFoldDB" id="A0A0B6YKT5"/>
<reference evidence="2" key="1">
    <citation type="submission" date="2014-12" db="EMBL/GenBank/DDBJ databases">
        <title>Insight into the proteome of Arion vulgaris.</title>
        <authorList>
            <person name="Aradska J."/>
            <person name="Bulat T."/>
            <person name="Smidak R."/>
            <person name="Sarate P."/>
            <person name="Gangsoo J."/>
            <person name="Sialana F."/>
            <person name="Bilban M."/>
            <person name="Lubec G."/>
        </authorList>
    </citation>
    <scope>NUCLEOTIDE SEQUENCE</scope>
    <source>
        <tissue evidence="2">Skin</tissue>
    </source>
</reference>
<accession>A0A0B6YKT5</accession>
<dbReference type="EMBL" id="HACG01009531">
    <property type="protein sequence ID" value="CEK56396.1"/>
    <property type="molecule type" value="Transcribed_RNA"/>
</dbReference>
<organism evidence="2">
    <name type="scientific">Arion vulgaris</name>
    <dbReference type="NCBI Taxonomy" id="1028688"/>
    <lineage>
        <taxon>Eukaryota</taxon>
        <taxon>Metazoa</taxon>
        <taxon>Spiralia</taxon>
        <taxon>Lophotrochozoa</taxon>
        <taxon>Mollusca</taxon>
        <taxon>Gastropoda</taxon>
        <taxon>Heterobranchia</taxon>
        <taxon>Euthyneura</taxon>
        <taxon>Panpulmonata</taxon>
        <taxon>Eupulmonata</taxon>
        <taxon>Stylommatophora</taxon>
        <taxon>Helicina</taxon>
        <taxon>Arionoidea</taxon>
        <taxon>Arionidae</taxon>
        <taxon>Arion</taxon>
    </lineage>
</organism>
<feature type="compositionally biased region" description="Polar residues" evidence="1">
    <location>
        <begin position="57"/>
        <end position="81"/>
    </location>
</feature>
<protein>
    <submittedName>
        <fullName evidence="2">Uncharacterized protein</fullName>
    </submittedName>
</protein>
<gene>
    <name evidence="2" type="primary">ORF27543</name>
</gene>